<gene>
    <name evidence="1" type="ORF">ABB30_01410</name>
</gene>
<proteinExistence type="predicted"/>
<evidence type="ECO:0000313" key="1">
    <source>
        <dbReference type="EMBL" id="KRG79314.1"/>
    </source>
</evidence>
<dbReference type="PATRIC" id="fig|336566.3.peg.2559"/>
<dbReference type="RefSeq" id="WP_057636460.1">
    <property type="nucleotide sequence ID" value="NZ_LDJM01000005.1"/>
</dbReference>
<name>A0A0R0DKP1_9GAMM</name>
<dbReference type="AlphaFoldDB" id="A0A0R0DKP1"/>
<evidence type="ECO:0000313" key="2">
    <source>
        <dbReference type="Proteomes" id="UP000050956"/>
    </source>
</evidence>
<reference evidence="1 2" key="1">
    <citation type="submission" date="2015-05" db="EMBL/GenBank/DDBJ databases">
        <title>Genome sequencing and analysis of members of genus Stenotrophomonas.</title>
        <authorList>
            <person name="Patil P.P."/>
            <person name="Midha S."/>
            <person name="Patil P.B."/>
        </authorList>
    </citation>
    <scope>NUCLEOTIDE SEQUENCE [LARGE SCALE GENOMIC DNA]</scope>
    <source>
        <strain evidence="1 2">DSM 24757</strain>
    </source>
</reference>
<organism evidence="1 2">
    <name type="scientific">Stenotrophomonas ginsengisoli</name>
    <dbReference type="NCBI Taxonomy" id="336566"/>
    <lineage>
        <taxon>Bacteria</taxon>
        <taxon>Pseudomonadati</taxon>
        <taxon>Pseudomonadota</taxon>
        <taxon>Gammaproteobacteria</taxon>
        <taxon>Lysobacterales</taxon>
        <taxon>Lysobacteraceae</taxon>
        <taxon>Stenotrophomonas</taxon>
    </lineage>
</organism>
<comment type="caution">
    <text evidence="1">The sequence shown here is derived from an EMBL/GenBank/DDBJ whole genome shotgun (WGS) entry which is preliminary data.</text>
</comment>
<dbReference type="Proteomes" id="UP000050956">
    <property type="component" value="Unassembled WGS sequence"/>
</dbReference>
<keyword evidence="2" id="KW-1185">Reference proteome</keyword>
<evidence type="ECO:0008006" key="3">
    <source>
        <dbReference type="Google" id="ProtNLM"/>
    </source>
</evidence>
<protein>
    <recommendedName>
        <fullName evidence="3">DZANK-type domain-containing protein</fullName>
    </recommendedName>
</protein>
<accession>A0A0R0DKP1</accession>
<dbReference type="OrthoDB" id="6293663at2"/>
<sequence>MDNCSKCNEVIETGFDRCWKCGTHVDGSPASADFKRVDVDAAGVRALDCLRCQQPMQFVRRMKFHEGSRLSGVLGDLGHLLDNREEFDAYACSGCGKLEFFLPG</sequence>
<dbReference type="EMBL" id="LDJM01000005">
    <property type="protein sequence ID" value="KRG79314.1"/>
    <property type="molecule type" value="Genomic_DNA"/>
</dbReference>